<dbReference type="Proteomes" id="UP000271162">
    <property type="component" value="Unassembled WGS sequence"/>
</dbReference>
<dbReference type="EMBL" id="UYSL01019761">
    <property type="protein sequence ID" value="VDL69435.1"/>
    <property type="molecule type" value="Genomic_DNA"/>
</dbReference>
<dbReference type="PANTHER" id="PTHR47966:SF45">
    <property type="entry name" value="PEPTIDASE A1 DOMAIN-CONTAINING PROTEIN"/>
    <property type="match status" value="1"/>
</dbReference>
<dbReference type="InterPro" id="IPR001461">
    <property type="entry name" value="Aspartic_peptidase_A1"/>
</dbReference>
<dbReference type="Pfam" id="PF00026">
    <property type="entry name" value="Asp"/>
    <property type="match status" value="1"/>
</dbReference>
<dbReference type="STRING" id="27835.A0A0N4XTD0"/>
<reference evidence="4 5" key="2">
    <citation type="submission" date="2018-11" db="EMBL/GenBank/DDBJ databases">
        <authorList>
            <consortium name="Pathogen Informatics"/>
        </authorList>
    </citation>
    <scope>NUCLEOTIDE SEQUENCE [LARGE SCALE GENOMIC DNA]</scope>
</reference>
<feature type="domain" description="Peptidase A1" evidence="3">
    <location>
        <begin position="1"/>
        <end position="264"/>
    </location>
</feature>
<dbReference type="InterPro" id="IPR034164">
    <property type="entry name" value="Pepsin-like_dom"/>
</dbReference>
<evidence type="ECO:0000313" key="4">
    <source>
        <dbReference type="EMBL" id="VDL69435.1"/>
    </source>
</evidence>
<accession>A0A0N4XTD0</accession>
<evidence type="ECO:0000259" key="3">
    <source>
        <dbReference type="PROSITE" id="PS51767"/>
    </source>
</evidence>
<dbReference type="GO" id="GO:0004190">
    <property type="term" value="F:aspartic-type endopeptidase activity"/>
    <property type="evidence" value="ECO:0007669"/>
    <property type="project" value="InterPro"/>
</dbReference>
<evidence type="ECO:0000256" key="1">
    <source>
        <dbReference type="ARBA" id="ARBA00007447"/>
    </source>
</evidence>
<dbReference type="GO" id="GO:0005764">
    <property type="term" value="C:lysosome"/>
    <property type="evidence" value="ECO:0007669"/>
    <property type="project" value="TreeGrafter"/>
</dbReference>
<reference evidence="6" key="1">
    <citation type="submission" date="2017-02" db="UniProtKB">
        <authorList>
            <consortium name="WormBaseParasite"/>
        </authorList>
    </citation>
    <scope>IDENTIFICATION</scope>
</reference>
<keyword evidence="2" id="KW-0732">Signal</keyword>
<evidence type="ECO:0000313" key="6">
    <source>
        <dbReference type="WBParaSite" id="NBR_0000584501-mRNA-1"/>
    </source>
</evidence>
<feature type="chain" id="PRO_5043124776" evidence="2">
    <location>
        <begin position="21"/>
        <end position="283"/>
    </location>
</feature>
<evidence type="ECO:0000256" key="2">
    <source>
        <dbReference type="SAM" id="SignalP"/>
    </source>
</evidence>
<dbReference type="CDD" id="cd05471">
    <property type="entry name" value="pepsin_like"/>
    <property type="match status" value="1"/>
</dbReference>
<name>A0A0N4XTD0_NIPBR</name>
<dbReference type="Gene3D" id="2.40.70.10">
    <property type="entry name" value="Acid Proteases"/>
    <property type="match status" value="1"/>
</dbReference>
<sequence>MRSALFICWILLGCAVDVNAYRLALTRISNQDKINMDQWKYRLDKSDPQPVYRAKDKDYYKTEITIGTPEQKFQGVGGMLGLGLKEQAKSPFYPPFQRAIDLKLAEPFFTVYLNREAGYITYGEVDDEHCGKEMGSASLVSSKDYAIKVDAIAVGNTTFNTGWSFHLDMEGIAIVMPKAIADAIPYEDGREYAFECDAACELTITINGIDYSLHVQDLSEPRYLNHCLLKIRGTDKSAEWMIGSGFMRRYCHIYDVEKKQVRFAPAVPQAELSSTTEQPGKLD</sequence>
<comment type="similarity">
    <text evidence="1">Belongs to the peptidase A1 family.</text>
</comment>
<dbReference type="WBParaSite" id="NBR_0000584501-mRNA-1">
    <property type="protein sequence ID" value="NBR_0000584501-mRNA-1"/>
    <property type="gene ID" value="NBR_0000584501"/>
</dbReference>
<organism evidence="6">
    <name type="scientific">Nippostrongylus brasiliensis</name>
    <name type="common">Rat hookworm</name>
    <dbReference type="NCBI Taxonomy" id="27835"/>
    <lineage>
        <taxon>Eukaryota</taxon>
        <taxon>Metazoa</taxon>
        <taxon>Ecdysozoa</taxon>
        <taxon>Nematoda</taxon>
        <taxon>Chromadorea</taxon>
        <taxon>Rhabditida</taxon>
        <taxon>Rhabditina</taxon>
        <taxon>Rhabditomorpha</taxon>
        <taxon>Strongyloidea</taxon>
        <taxon>Heligmosomidae</taxon>
        <taxon>Nippostrongylus</taxon>
    </lineage>
</organism>
<dbReference type="GO" id="GO:0006508">
    <property type="term" value="P:proteolysis"/>
    <property type="evidence" value="ECO:0007669"/>
    <property type="project" value="InterPro"/>
</dbReference>
<evidence type="ECO:0000313" key="5">
    <source>
        <dbReference type="Proteomes" id="UP000271162"/>
    </source>
</evidence>
<dbReference type="PANTHER" id="PTHR47966">
    <property type="entry name" value="BETA-SITE APP-CLEAVING ENZYME, ISOFORM A-RELATED"/>
    <property type="match status" value="1"/>
</dbReference>
<proteinExistence type="inferred from homology"/>
<dbReference type="SUPFAM" id="SSF50630">
    <property type="entry name" value="Acid proteases"/>
    <property type="match status" value="1"/>
</dbReference>
<keyword evidence="5" id="KW-1185">Reference proteome</keyword>
<dbReference type="InterPro" id="IPR021109">
    <property type="entry name" value="Peptidase_aspartic_dom_sf"/>
</dbReference>
<dbReference type="PROSITE" id="PS51767">
    <property type="entry name" value="PEPTIDASE_A1"/>
    <property type="match status" value="1"/>
</dbReference>
<dbReference type="InterPro" id="IPR033121">
    <property type="entry name" value="PEPTIDASE_A1"/>
</dbReference>
<gene>
    <name evidence="4" type="ORF">NBR_LOCUS5846</name>
</gene>
<feature type="signal peptide" evidence="2">
    <location>
        <begin position="1"/>
        <end position="20"/>
    </location>
</feature>
<dbReference type="AlphaFoldDB" id="A0A0N4XTD0"/>
<protein>
    <submittedName>
        <fullName evidence="6">Peptidase A1 domain-containing protein</fullName>
    </submittedName>
</protein>